<name>A0A177SD25_PSEPU</name>
<dbReference type="Gene3D" id="3.40.630.30">
    <property type="match status" value="1"/>
</dbReference>
<dbReference type="CDD" id="cd04301">
    <property type="entry name" value="NAT_SF"/>
    <property type="match status" value="1"/>
</dbReference>
<comment type="caution">
    <text evidence="4">The sequence shown here is derived from an EMBL/GenBank/DDBJ whole genome shotgun (WGS) entry which is preliminary data.</text>
</comment>
<evidence type="ECO:0000256" key="1">
    <source>
        <dbReference type="ARBA" id="ARBA00022679"/>
    </source>
</evidence>
<dbReference type="PANTHER" id="PTHR43877">
    <property type="entry name" value="AMINOALKYLPHOSPHONATE N-ACETYLTRANSFERASE-RELATED-RELATED"/>
    <property type="match status" value="1"/>
</dbReference>
<evidence type="ECO:0000313" key="5">
    <source>
        <dbReference type="Proteomes" id="UP000077752"/>
    </source>
</evidence>
<feature type="domain" description="N-acetyltransferase" evidence="3">
    <location>
        <begin position="6"/>
        <end position="158"/>
    </location>
</feature>
<dbReference type="EMBL" id="LUCV01000040">
    <property type="protein sequence ID" value="OAI86260.1"/>
    <property type="molecule type" value="Genomic_DNA"/>
</dbReference>
<dbReference type="Pfam" id="PF00583">
    <property type="entry name" value="Acetyltransf_1"/>
    <property type="match status" value="1"/>
</dbReference>
<dbReference type="AlphaFoldDB" id="A0A177SD25"/>
<proteinExistence type="predicted"/>
<evidence type="ECO:0000259" key="3">
    <source>
        <dbReference type="PROSITE" id="PS51186"/>
    </source>
</evidence>
<dbReference type="RefSeq" id="WP_064304114.1">
    <property type="nucleotide sequence ID" value="NZ_LUCV01000040.1"/>
</dbReference>
<gene>
    <name evidence="4" type="ORF">AYO28_00800</name>
</gene>
<dbReference type="InterPro" id="IPR016181">
    <property type="entry name" value="Acyl_CoA_acyltransferase"/>
</dbReference>
<evidence type="ECO:0000256" key="2">
    <source>
        <dbReference type="ARBA" id="ARBA00023315"/>
    </source>
</evidence>
<dbReference type="GO" id="GO:0016747">
    <property type="term" value="F:acyltransferase activity, transferring groups other than amino-acyl groups"/>
    <property type="evidence" value="ECO:0007669"/>
    <property type="project" value="InterPro"/>
</dbReference>
<accession>A0A177SD25</accession>
<reference evidence="4 5" key="1">
    <citation type="submission" date="2016-03" db="EMBL/GenBank/DDBJ databases">
        <title>Draft Genome Assembly of Pseudomonas putida strain CBF10-2.</title>
        <authorList>
            <person name="Iyer R.S."/>
            <person name="Damania A."/>
        </authorList>
    </citation>
    <scope>NUCLEOTIDE SEQUENCE [LARGE SCALE GENOMIC DNA]</scope>
    <source>
        <strain evidence="4 5">CBF10-2</strain>
    </source>
</reference>
<dbReference type="InterPro" id="IPR000182">
    <property type="entry name" value="GNAT_dom"/>
</dbReference>
<dbReference type="Proteomes" id="UP000077752">
    <property type="component" value="Unassembled WGS sequence"/>
</dbReference>
<dbReference type="PROSITE" id="PS51186">
    <property type="entry name" value="GNAT"/>
    <property type="match status" value="1"/>
</dbReference>
<keyword evidence="2" id="KW-0012">Acyltransferase</keyword>
<organism evidence="4 5">
    <name type="scientific">Pseudomonas putida</name>
    <name type="common">Arthrobacter siderocapsulatus</name>
    <dbReference type="NCBI Taxonomy" id="303"/>
    <lineage>
        <taxon>Bacteria</taxon>
        <taxon>Pseudomonadati</taxon>
        <taxon>Pseudomonadota</taxon>
        <taxon>Gammaproteobacteria</taxon>
        <taxon>Pseudomonadales</taxon>
        <taxon>Pseudomonadaceae</taxon>
        <taxon>Pseudomonas</taxon>
    </lineage>
</organism>
<dbReference type="SUPFAM" id="SSF55729">
    <property type="entry name" value="Acyl-CoA N-acyltransferases (Nat)"/>
    <property type="match status" value="1"/>
</dbReference>
<protein>
    <submittedName>
        <fullName evidence="4">Acetyltransferase</fullName>
    </submittedName>
</protein>
<keyword evidence="1 4" id="KW-0808">Transferase</keyword>
<sequence length="165" mass="18737">MSMPAVTLRVMHPDDMAFIERLYAGSRAEEMSRSGWPAQQIAAFLKQQFNAQHAYYQAHYADGELLIIELQGQPIGRLYMFWGPTTLNLIDITLLPEFQGRGIGSALIEAQLRRADEQGLKVELFVESYNPAQRLYGRLGFHVCGDSGVYLKLRRDARTDTRKVS</sequence>
<dbReference type="InterPro" id="IPR050832">
    <property type="entry name" value="Bact_Acetyltransf"/>
</dbReference>
<evidence type="ECO:0000313" key="4">
    <source>
        <dbReference type="EMBL" id="OAI86260.1"/>
    </source>
</evidence>